<sequence>MGNGSDDLEVDDLRAQVKPLSISSQVSSITDLSNTPSKTKAVSRPIHGSLFQLKLSSLFLLRGVTAKYQFHLGTEVTDQGGKFDDLLFKYQVSTGGGHRQWRYQFLQAKHKLNETKNQITSEALLDDDHRDFSVSKYYRSYCREILNGSEGRRPEEIDDVIICTNINFNEAI</sequence>
<reference evidence="1 2" key="1">
    <citation type="journal article" date="2011" name="Science">
        <title>The ecoresponsive genome of Daphnia pulex.</title>
        <authorList>
            <person name="Colbourne J.K."/>
            <person name="Pfrender M.E."/>
            <person name="Gilbert D."/>
            <person name="Thomas W.K."/>
            <person name="Tucker A."/>
            <person name="Oakley T.H."/>
            <person name="Tokishita S."/>
            <person name="Aerts A."/>
            <person name="Arnold G.J."/>
            <person name="Basu M.K."/>
            <person name="Bauer D.J."/>
            <person name="Caceres C.E."/>
            <person name="Carmel L."/>
            <person name="Casola C."/>
            <person name="Choi J.H."/>
            <person name="Detter J.C."/>
            <person name="Dong Q."/>
            <person name="Dusheyko S."/>
            <person name="Eads B.D."/>
            <person name="Frohlich T."/>
            <person name="Geiler-Samerotte K.A."/>
            <person name="Gerlach D."/>
            <person name="Hatcher P."/>
            <person name="Jogdeo S."/>
            <person name="Krijgsveld J."/>
            <person name="Kriventseva E.V."/>
            <person name="Kultz D."/>
            <person name="Laforsch C."/>
            <person name="Lindquist E."/>
            <person name="Lopez J."/>
            <person name="Manak J.R."/>
            <person name="Muller J."/>
            <person name="Pangilinan J."/>
            <person name="Patwardhan R.P."/>
            <person name="Pitluck S."/>
            <person name="Pritham E.J."/>
            <person name="Rechtsteiner A."/>
            <person name="Rho M."/>
            <person name="Rogozin I.B."/>
            <person name="Sakarya O."/>
            <person name="Salamov A."/>
            <person name="Schaack S."/>
            <person name="Shapiro H."/>
            <person name="Shiga Y."/>
            <person name="Skalitzky C."/>
            <person name="Smith Z."/>
            <person name="Souvorov A."/>
            <person name="Sung W."/>
            <person name="Tang Z."/>
            <person name="Tsuchiya D."/>
            <person name="Tu H."/>
            <person name="Vos H."/>
            <person name="Wang M."/>
            <person name="Wolf Y.I."/>
            <person name="Yamagata H."/>
            <person name="Yamada T."/>
            <person name="Ye Y."/>
            <person name="Shaw J.R."/>
            <person name="Andrews J."/>
            <person name="Crease T.J."/>
            <person name="Tang H."/>
            <person name="Lucas S.M."/>
            <person name="Robertson H.M."/>
            <person name="Bork P."/>
            <person name="Koonin E.V."/>
            <person name="Zdobnov E.M."/>
            <person name="Grigoriev I.V."/>
            <person name="Lynch M."/>
            <person name="Boore J.L."/>
        </authorList>
    </citation>
    <scope>NUCLEOTIDE SEQUENCE [LARGE SCALE GENOMIC DNA]</scope>
</reference>
<dbReference type="KEGG" id="dpx:DAPPUDRAFT_310045"/>
<evidence type="ECO:0000313" key="1">
    <source>
        <dbReference type="EMBL" id="EFX90190.1"/>
    </source>
</evidence>
<dbReference type="HOGENOM" id="CLU_1556813_0_0_1"/>
<dbReference type="InParanoid" id="E9FRI8"/>
<organism evidence="1 2">
    <name type="scientific">Daphnia pulex</name>
    <name type="common">Water flea</name>
    <dbReference type="NCBI Taxonomy" id="6669"/>
    <lineage>
        <taxon>Eukaryota</taxon>
        <taxon>Metazoa</taxon>
        <taxon>Ecdysozoa</taxon>
        <taxon>Arthropoda</taxon>
        <taxon>Crustacea</taxon>
        <taxon>Branchiopoda</taxon>
        <taxon>Diplostraca</taxon>
        <taxon>Cladocera</taxon>
        <taxon>Anomopoda</taxon>
        <taxon>Daphniidae</taxon>
        <taxon>Daphnia</taxon>
    </lineage>
</organism>
<dbReference type="AlphaFoldDB" id="E9FRI8"/>
<keyword evidence="2" id="KW-1185">Reference proteome</keyword>
<dbReference type="Proteomes" id="UP000000305">
    <property type="component" value="Unassembled WGS sequence"/>
</dbReference>
<dbReference type="OrthoDB" id="6693298at2759"/>
<name>E9FRI8_DAPPU</name>
<gene>
    <name evidence="1" type="ORF">DAPPUDRAFT_310045</name>
</gene>
<dbReference type="EMBL" id="GL732523">
    <property type="protein sequence ID" value="EFX90190.1"/>
    <property type="molecule type" value="Genomic_DNA"/>
</dbReference>
<protein>
    <submittedName>
        <fullName evidence="1">Uncharacterized protein</fullName>
    </submittedName>
</protein>
<accession>E9FRI8</accession>
<evidence type="ECO:0000313" key="2">
    <source>
        <dbReference type="Proteomes" id="UP000000305"/>
    </source>
</evidence>
<dbReference type="PhylomeDB" id="E9FRI8"/>
<proteinExistence type="predicted"/>